<evidence type="ECO:0000313" key="5">
    <source>
        <dbReference type="EMBL" id="EWM24904.1"/>
    </source>
</evidence>
<dbReference type="InterPro" id="IPR050191">
    <property type="entry name" value="ATP-dep_DNA_ligase"/>
</dbReference>
<dbReference type="Proteomes" id="UP000019335">
    <property type="component" value="Chromosome 12"/>
</dbReference>
<feature type="compositionally biased region" description="Basic and acidic residues" evidence="3">
    <location>
        <begin position="99"/>
        <end position="109"/>
    </location>
</feature>
<evidence type="ECO:0000256" key="1">
    <source>
        <dbReference type="ARBA" id="ARBA00007572"/>
    </source>
</evidence>
<evidence type="ECO:0000256" key="2">
    <source>
        <dbReference type="ARBA" id="ARBA00022598"/>
    </source>
</evidence>
<evidence type="ECO:0000256" key="3">
    <source>
        <dbReference type="SAM" id="MobiDB-lite"/>
    </source>
</evidence>
<reference evidence="5 6" key="1">
    <citation type="journal article" date="2014" name="Mol. Plant">
        <title>Chromosome Scale Genome Assembly and Transcriptome Profiling of Nannochloropsis gaditana in Nitrogen Depletion.</title>
        <authorList>
            <person name="Corteggiani Carpinelli E."/>
            <person name="Telatin A."/>
            <person name="Vitulo N."/>
            <person name="Forcato C."/>
            <person name="D'Angelo M."/>
            <person name="Schiavon R."/>
            <person name="Vezzi A."/>
            <person name="Giacometti G.M."/>
            <person name="Morosinotto T."/>
            <person name="Valle G."/>
        </authorList>
    </citation>
    <scope>NUCLEOTIDE SEQUENCE [LARGE SCALE GENOMIC DNA]</scope>
    <source>
        <strain evidence="5 6">B-31</strain>
    </source>
</reference>
<evidence type="ECO:0000259" key="4">
    <source>
        <dbReference type="Pfam" id="PF04675"/>
    </source>
</evidence>
<dbReference type="InterPro" id="IPR012308">
    <property type="entry name" value="DNA_ligase_ATP-dep_N"/>
</dbReference>
<dbReference type="SUPFAM" id="SSF117018">
    <property type="entry name" value="ATP-dependent DNA ligase DNA-binding domain"/>
    <property type="match status" value="1"/>
</dbReference>
<dbReference type="GO" id="GO:0006281">
    <property type="term" value="P:DNA repair"/>
    <property type="evidence" value="ECO:0007669"/>
    <property type="project" value="InterPro"/>
</dbReference>
<feature type="compositionally biased region" description="Low complexity" evidence="3">
    <location>
        <begin position="164"/>
        <end position="173"/>
    </location>
</feature>
<feature type="region of interest" description="Disordered" evidence="3">
    <location>
        <begin position="1"/>
        <end position="39"/>
    </location>
</feature>
<sequence>MPLYPQLTMPPKKRHAAKNGKINTESPAGKKSRVAATSPGNQTSITAFFAEGSGGKATASSKGKFLTDLKTNPANVIANERVDRPREIEMVELLTSEDEGSREKPEVENVRLPQLDTEDRAVQDQAQAQNLTEAMEDLPDLENTEGNRSSPGDEGIVAPPPASTAPSSPSASALTGSPVDLPCTRYDAVSDACWSEKTPAPYLHLAWAFELLCSTTKRLTKADVLVNTFRSLIALAPSDLLPAVYLSSNKLSSSFQGIDINVGGSTVSAAVVQATGTSSEKLKQLYIELGDLGDVAQALRVRQRMLVPPSPLSIRGVYRTIVDMANMKGQGCEGRKRAMMVRLIRSCRGPEARFLASCRL</sequence>
<dbReference type="Pfam" id="PF04675">
    <property type="entry name" value="DNA_ligase_A_N"/>
    <property type="match status" value="1"/>
</dbReference>
<feature type="compositionally biased region" description="Acidic residues" evidence="3">
    <location>
        <begin position="134"/>
        <end position="143"/>
    </location>
</feature>
<name>W7TX11_9STRA</name>
<comment type="caution">
    <text evidence="5">The sequence shown here is derived from an EMBL/GenBank/DDBJ whole genome shotgun (WGS) entry which is preliminary data.</text>
</comment>
<dbReference type="AlphaFoldDB" id="W7TX11"/>
<protein>
    <submittedName>
        <fullName evidence="5">Dna ligase</fullName>
    </submittedName>
</protein>
<accession>W7TX11</accession>
<feature type="region of interest" description="Disordered" evidence="3">
    <location>
        <begin position="95"/>
        <end position="176"/>
    </location>
</feature>
<dbReference type="PANTHER" id="PTHR45674:SF9">
    <property type="entry name" value="DNA LIGASE 3"/>
    <property type="match status" value="1"/>
</dbReference>
<dbReference type="Gene3D" id="1.10.3260.10">
    <property type="entry name" value="DNA ligase, ATP-dependent, N-terminal domain"/>
    <property type="match status" value="1"/>
</dbReference>
<dbReference type="EMBL" id="AZIL01001070">
    <property type="protein sequence ID" value="EWM24904.1"/>
    <property type="molecule type" value="Genomic_DNA"/>
</dbReference>
<keyword evidence="6" id="KW-1185">Reference proteome</keyword>
<dbReference type="PANTHER" id="PTHR45674">
    <property type="entry name" value="DNA LIGASE 1/3 FAMILY MEMBER"/>
    <property type="match status" value="1"/>
</dbReference>
<gene>
    <name evidence="5" type="ORF">Naga_100116g19</name>
</gene>
<dbReference type="GO" id="GO:0006273">
    <property type="term" value="P:lagging strand elongation"/>
    <property type="evidence" value="ECO:0007669"/>
    <property type="project" value="TreeGrafter"/>
</dbReference>
<dbReference type="GO" id="GO:0003910">
    <property type="term" value="F:DNA ligase (ATP) activity"/>
    <property type="evidence" value="ECO:0007669"/>
    <property type="project" value="InterPro"/>
</dbReference>
<keyword evidence="2 5" id="KW-0436">Ligase</keyword>
<feature type="domain" description="DNA ligase ATP-dependent N-terminal" evidence="4">
    <location>
        <begin position="201"/>
        <end position="356"/>
    </location>
</feature>
<dbReference type="InterPro" id="IPR036599">
    <property type="entry name" value="DNA_ligase_N_sf"/>
</dbReference>
<organism evidence="5 6">
    <name type="scientific">Nannochloropsis gaditana</name>
    <dbReference type="NCBI Taxonomy" id="72520"/>
    <lineage>
        <taxon>Eukaryota</taxon>
        <taxon>Sar</taxon>
        <taxon>Stramenopiles</taxon>
        <taxon>Ochrophyta</taxon>
        <taxon>Eustigmatophyceae</taxon>
        <taxon>Eustigmatales</taxon>
        <taxon>Monodopsidaceae</taxon>
        <taxon>Nannochloropsis</taxon>
    </lineage>
</organism>
<dbReference type="GO" id="GO:0006310">
    <property type="term" value="P:DNA recombination"/>
    <property type="evidence" value="ECO:0007669"/>
    <property type="project" value="InterPro"/>
</dbReference>
<evidence type="ECO:0000313" key="6">
    <source>
        <dbReference type="Proteomes" id="UP000019335"/>
    </source>
</evidence>
<proteinExistence type="inferred from homology"/>
<comment type="similarity">
    <text evidence="1">Belongs to the ATP-dependent DNA ligase family.</text>
</comment>
<dbReference type="GO" id="GO:0003677">
    <property type="term" value="F:DNA binding"/>
    <property type="evidence" value="ECO:0007669"/>
    <property type="project" value="InterPro"/>
</dbReference>
<dbReference type="OrthoDB" id="206088at2759"/>